<dbReference type="Gene3D" id="1.10.238.10">
    <property type="entry name" value="EF-hand"/>
    <property type="match status" value="1"/>
</dbReference>
<dbReference type="InterPro" id="IPR011992">
    <property type="entry name" value="EF-hand-dom_pair"/>
</dbReference>
<accession>A0A7I8VM02</accession>
<evidence type="ECO:0000256" key="9">
    <source>
        <dbReference type="ARBA" id="ARBA00022837"/>
    </source>
</evidence>
<evidence type="ECO:0000256" key="8">
    <source>
        <dbReference type="ARBA" id="ARBA00022827"/>
    </source>
</evidence>
<keyword evidence="11 17" id="KW-1133">Transmembrane helix</keyword>
<dbReference type="Pfam" id="PF03098">
    <property type="entry name" value="An_peroxidase"/>
    <property type="match status" value="1"/>
</dbReference>
<evidence type="ECO:0000256" key="15">
    <source>
        <dbReference type="ARBA" id="ARBA00047455"/>
    </source>
</evidence>
<dbReference type="PANTHER" id="PTHR11972:SF175">
    <property type="entry name" value="NAD(P)H OXIDASE (H2O2-FORMING)"/>
    <property type="match status" value="1"/>
</dbReference>
<dbReference type="SUPFAM" id="SSF52343">
    <property type="entry name" value="Ferredoxin reductase-like, C-terminal NADP-linked domain"/>
    <property type="match status" value="1"/>
</dbReference>
<dbReference type="Gene3D" id="1.10.640.10">
    <property type="entry name" value="Haem peroxidase domain superfamily, animal type"/>
    <property type="match status" value="1"/>
</dbReference>
<dbReference type="Pfam" id="PF08030">
    <property type="entry name" value="NAD_binding_6"/>
    <property type="match status" value="1"/>
</dbReference>
<dbReference type="InterPro" id="IPR039261">
    <property type="entry name" value="FNR_nucleotide-bd"/>
</dbReference>
<keyword evidence="5 17" id="KW-0812">Transmembrane</keyword>
<dbReference type="GO" id="GO:0043020">
    <property type="term" value="C:NADPH oxidase complex"/>
    <property type="evidence" value="ECO:0007669"/>
    <property type="project" value="TreeGrafter"/>
</dbReference>
<keyword evidence="10" id="KW-0521">NADP</keyword>
<evidence type="ECO:0000256" key="7">
    <source>
        <dbReference type="ARBA" id="ARBA00022737"/>
    </source>
</evidence>
<evidence type="ECO:0000256" key="11">
    <source>
        <dbReference type="ARBA" id="ARBA00022989"/>
    </source>
</evidence>
<feature type="transmembrane region" description="Helical" evidence="17">
    <location>
        <begin position="948"/>
        <end position="969"/>
    </location>
</feature>
<keyword evidence="7" id="KW-0677">Repeat</keyword>
<feature type="signal peptide" evidence="18">
    <location>
        <begin position="1"/>
        <end position="22"/>
    </location>
</feature>
<dbReference type="GO" id="GO:0042742">
    <property type="term" value="P:defense response to bacterium"/>
    <property type="evidence" value="ECO:0007669"/>
    <property type="project" value="UniProtKB-ARBA"/>
</dbReference>
<keyword evidence="13 17" id="KW-0472">Membrane</keyword>
<keyword evidence="4" id="KW-0285">Flavoprotein</keyword>
<dbReference type="InterPro" id="IPR019791">
    <property type="entry name" value="Haem_peroxidase_animal"/>
</dbReference>
<dbReference type="SMART" id="SM00054">
    <property type="entry name" value="EFh"/>
    <property type="match status" value="1"/>
</dbReference>
<keyword evidence="6" id="KW-0479">Metal-binding</keyword>
<evidence type="ECO:0000256" key="5">
    <source>
        <dbReference type="ARBA" id="ARBA00022692"/>
    </source>
</evidence>
<dbReference type="GO" id="GO:0006979">
    <property type="term" value="P:response to oxidative stress"/>
    <property type="evidence" value="ECO:0007669"/>
    <property type="project" value="InterPro"/>
</dbReference>
<comment type="catalytic activity">
    <reaction evidence="16">
        <text>NADPH + O2 + H(+) = H2O2 + NADP(+)</text>
        <dbReference type="Rhea" id="RHEA:11260"/>
        <dbReference type="ChEBI" id="CHEBI:15378"/>
        <dbReference type="ChEBI" id="CHEBI:15379"/>
        <dbReference type="ChEBI" id="CHEBI:16240"/>
        <dbReference type="ChEBI" id="CHEBI:57783"/>
        <dbReference type="ChEBI" id="CHEBI:58349"/>
        <dbReference type="EC" id="1.6.3.1"/>
    </reaction>
</comment>
<dbReference type="CDD" id="cd06186">
    <property type="entry name" value="NOX_Duox_like_FAD_NADP"/>
    <property type="match status" value="1"/>
</dbReference>
<evidence type="ECO:0000256" key="4">
    <source>
        <dbReference type="ARBA" id="ARBA00022630"/>
    </source>
</evidence>
<dbReference type="GO" id="GO:0020037">
    <property type="term" value="F:heme binding"/>
    <property type="evidence" value="ECO:0007669"/>
    <property type="project" value="InterPro"/>
</dbReference>
<evidence type="ECO:0000256" key="12">
    <source>
        <dbReference type="ARBA" id="ARBA00023002"/>
    </source>
</evidence>
<evidence type="ECO:0000256" key="18">
    <source>
        <dbReference type="SAM" id="SignalP"/>
    </source>
</evidence>
<dbReference type="InterPro" id="IPR013121">
    <property type="entry name" value="Fe_red_NAD-bd_6"/>
</dbReference>
<dbReference type="InterPro" id="IPR013130">
    <property type="entry name" value="Fe3_Rdtase_TM_dom"/>
</dbReference>
<keyword evidence="22" id="KW-1185">Reference proteome</keyword>
<dbReference type="PROSITE" id="PS00018">
    <property type="entry name" value="EF_HAND_1"/>
    <property type="match status" value="1"/>
</dbReference>
<sequence length="1447" mass="167863">MPFRAPTLLFLLFIIDIWSVETLNEKAATLSFSGWYNNLFAPNSGSKGNPLWKKFMKAHINEEERDISEPNPRLISNAIFQTNSGTLDVRNRTLLFAIFSQFVQNEIVDIDENSCPNEVEKIKLAKNDKLYASNFKYLPYIRVHYKSFRYHTRCHPNQVTSWIDGSAIYGSYEIWNNCLREYKGGRLCEEKFGEPCLNVKAIGNRNGHENPPLLAISIVWFRYHNLVARRLETAHSNWSDEDLFQGARIRTIAALQNVIFYEWLPALLNEPVPAYEAYDGEKINEVTNDFAVAIRFWLNMLPTAFIIRDNKCNLIGKPQRFCNTYWDSQNLINQKGLENILLGMCSQIAEKLDDKFVEDVINCWHGPLHSSRQDALTISILLARDIGLTDFNHIKKSLNLTQYKDFRSFLQNINRLDVYDVLNATYNGNFDHFDTVVGALLENGNSGEIGNTFKTIIKDQFLRLRNGDRFWFENKDNHLFDNDEIEKIKSLKFSDILAQVSNGLDDKDYQENVFYFNTSDPCPQQEILISEKLEKCFQHENYDYFKNSEIYYIISFAFLFTFPFILGFIAFVLVKYFKRSKARNINKMIEIEKSIRGIGQLDGYECVNQQHQRPVTINLLLNSDKQLEMKLYNEKRKLVRKIAINVGHDQICLTETNTYGHCGLYLKSFTCNDVYLLFESLEQRRELVESFKAKLKEFPNMEFSYVQVAMSKVFDTFISNEERKRTLTIAFKNCFMKDLEETGVSNDVKERMHLCRSELAENLGMRADCEFIKRLFRFGGNCNDSDGGEFLSLSCILDLISVLCDETNPEKMKVLFDMYDYDSDGCLTQDELKSLIKSLMELSVAREVDEEETNNLVVELFGQDKTDVTIQEFQEVFPNLTNASLTLLDKNKKSGLHRRMRSKSLISDKSKTLEERFRSVVYSTIRMKYTKRTFIRFRHFIENKRQHIFYLLLFFGVTAVVFAERFYYYLVSEKHKGLLNIMSYGICVTRGAAAAMSFTYCLLPLTMCRNTLTFLRDTFVRHFLPIDSAVPFHKVCAWTAVYFTIMHVLGYCFNLYNLATQPFDALCVFDELVFKDNLETAMKFWLFENLIGITGILLCIIVSIIYIFAVTPVRRHCFALFWNTHKLIYLLYFLTILHGVSKIVQNPYFPYYLCGPAIIFALDKTVALTKRQRATMVLKCDHLPSNVLKLEIKKPPNFSYRSGQYVYLNCPKIGESYHPFTISSAPHEPTIHLHIRSVGPWTYQLPVIFDCDSSEYPPVIVDGPYGGPHEYWKGHEVCVLIAGGVGITPYSSVIKDLVYKSKLGQHIKCKKVHIIWVTSSQYQSEWILDMFKECEENDVKNILDINIFITQFYDQYDLRTSFLFVCEDAARKSTNKSLITGLKARTHFGRPNFEKLFNNIALSAMNCKQIGVFSCGPPGLSRTIDKSCHRVSRIKGNPNFCHLYDNF</sequence>
<comment type="subcellular location">
    <subcellularLocation>
        <location evidence="1">Apical cell membrane</location>
        <topology evidence="1">Multi-pass membrane protein</topology>
    </subcellularLocation>
</comment>
<feature type="transmembrane region" description="Helical" evidence="17">
    <location>
        <begin position="1090"/>
        <end position="1110"/>
    </location>
</feature>
<dbReference type="GO" id="GO:0016174">
    <property type="term" value="F:NAD(P)H oxidase H2O2-forming activity"/>
    <property type="evidence" value="ECO:0007669"/>
    <property type="project" value="UniProtKB-EC"/>
</dbReference>
<keyword evidence="8" id="KW-0274">FAD</keyword>
<dbReference type="Gene3D" id="2.40.30.10">
    <property type="entry name" value="Translation factors"/>
    <property type="match status" value="1"/>
</dbReference>
<evidence type="ECO:0000256" key="1">
    <source>
        <dbReference type="ARBA" id="ARBA00004424"/>
    </source>
</evidence>
<dbReference type="InterPro" id="IPR037120">
    <property type="entry name" value="Haem_peroxidase_sf_animal"/>
</dbReference>
<dbReference type="PROSITE" id="PS50222">
    <property type="entry name" value="EF_HAND_2"/>
    <property type="match status" value="1"/>
</dbReference>
<comment type="caution">
    <text evidence="21">The sequence shown here is derived from an EMBL/GenBank/DDBJ whole genome shotgun (WGS) entry which is preliminary data.</text>
</comment>
<feature type="transmembrane region" description="Helical" evidence="17">
    <location>
        <begin position="1035"/>
        <end position="1056"/>
    </location>
</feature>
<dbReference type="GO" id="GO:0004601">
    <property type="term" value="F:peroxidase activity"/>
    <property type="evidence" value="ECO:0007669"/>
    <property type="project" value="InterPro"/>
</dbReference>
<name>A0A7I8VM02_9ANNE</name>
<evidence type="ECO:0000256" key="2">
    <source>
        <dbReference type="ARBA" id="ARBA00005644"/>
    </source>
</evidence>
<keyword evidence="14" id="KW-0376">Hydrogen peroxide</keyword>
<evidence type="ECO:0000256" key="13">
    <source>
        <dbReference type="ARBA" id="ARBA00023136"/>
    </source>
</evidence>
<dbReference type="GO" id="GO:0016175">
    <property type="term" value="F:superoxide-generating NAD(P)H oxidase activity"/>
    <property type="evidence" value="ECO:0007669"/>
    <property type="project" value="UniProtKB-ARBA"/>
</dbReference>
<feature type="domain" description="EF-hand" evidence="19">
    <location>
        <begin position="807"/>
        <end position="842"/>
    </location>
</feature>
<dbReference type="PANTHER" id="PTHR11972">
    <property type="entry name" value="NADPH OXIDASE"/>
    <property type="match status" value="1"/>
</dbReference>
<dbReference type="Pfam" id="PF01794">
    <property type="entry name" value="Ferric_reduct"/>
    <property type="match status" value="1"/>
</dbReference>
<dbReference type="EC" id="1.6.3.1" evidence="3"/>
<dbReference type="InterPro" id="IPR010255">
    <property type="entry name" value="Haem_peroxidase_sf"/>
</dbReference>
<dbReference type="GO" id="GO:0005509">
    <property type="term" value="F:calcium ion binding"/>
    <property type="evidence" value="ECO:0007669"/>
    <property type="project" value="InterPro"/>
</dbReference>
<keyword evidence="12" id="KW-0560">Oxidoreductase</keyword>
<comment type="catalytic activity">
    <reaction evidence="15">
        <text>NADH + O2 + H(+) = H2O2 + NAD(+)</text>
        <dbReference type="Rhea" id="RHEA:11264"/>
        <dbReference type="ChEBI" id="CHEBI:15378"/>
        <dbReference type="ChEBI" id="CHEBI:15379"/>
        <dbReference type="ChEBI" id="CHEBI:16240"/>
        <dbReference type="ChEBI" id="CHEBI:57540"/>
        <dbReference type="ChEBI" id="CHEBI:57945"/>
        <dbReference type="EC" id="1.6.3.1"/>
    </reaction>
</comment>
<dbReference type="CDD" id="cd00051">
    <property type="entry name" value="EFh"/>
    <property type="match status" value="1"/>
</dbReference>
<dbReference type="OrthoDB" id="6019201at2759"/>
<dbReference type="SFLD" id="SFLDS00052">
    <property type="entry name" value="Ferric_Reductase_Domain"/>
    <property type="match status" value="1"/>
</dbReference>
<dbReference type="InterPro" id="IPR050369">
    <property type="entry name" value="RBOH/FRE"/>
</dbReference>
<feature type="transmembrane region" description="Helical" evidence="17">
    <location>
        <begin position="981"/>
        <end position="1003"/>
    </location>
</feature>
<dbReference type="GO" id="GO:0042744">
    <property type="term" value="P:hydrogen peroxide catabolic process"/>
    <property type="evidence" value="ECO:0007669"/>
    <property type="project" value="UniProtKB-KW"/>
</dbReference>
<comment type="similarity">
    <text evidence="2">In the N-terminal section; belongs to the peroxidase family.</text>
</comment>
<evidence type="ECO:0000256" key="14">
    <source>
        <dbReference type="ARBA" id="ARBA00023324"/>
    </source>
</evidence>
<feature type="transmembrane region" description="Helical" evidence="17">
    <location>
        <begin position="550"/>
        <end position="574"/>
    </location>
</feature>
<keyword evidence="14" id="KW-0575">Peroxidase</keyword>
<evidence type="ECO:0000259" key="20">
    <source>
        <dbReference type="PROSITE" id="PS51384"/>
    </source>
</evidence>
<dbReference type="SFLD" id="SFLDG01169">
    <property type="entry name" value="NADPH_oxidase_subgroup_(NOX)"/>
    <property type="match status" value="1"/>
</dbReference>
<evidence type="ECO:0000256" key="16">
    <source>
        <dbReference type="ARBA" id="ARBA00048762"/>
    </source>
</evidence>
<dbReference type="EMBL" id="CAJFCJ010000006">
    <property type="protein sequence ID" value="CAD5116347.1"/>
    <property type="molecule type" value="Genomic_DNA"/>
</dbReference>
<dbReference type="PROSITE" id="PS51384">
    <property type="entry name" value="FAD_FR"/>
    <property type="match status" value="1"/>
</dbReference>
<dbReference type="SUPFAM" id="SSF63380">
    <property type="entry name" value="Riboflavin synthase domain-like"/>
    <property type="match status" value="1"/>
</dbReference>
<dbReference type="InterPro" id="IPR017927">
    <property type="entry name" value="FAD-bd_FR_type"/>
</dbReference>
<dbReference type="SFLD" id="SFLDG01168">
    <property type="entry name" value="Ferric_reductase_subgroup_(FRE"/>
    <property type="match status" value="1"/>
</dbReference>
<dbReference type="InterPro" id="IPR002048">
    <property type="entry name" value="EF_hand_dom"/>
</dbReference>
<reference evidence="21 22" key="1">
    <citation type="submission" date="2020-08" db="EMBL/GenBank/DDBJ databases">
        <authorList>
            <person name="Hejnol A."/>
        </authorList>
    </citation>
    <scope>NUCLEOTIDE SEQUENCE [LARGE SCALE GENOMIC DNA]</scope>
</reference>
<evidence type="ECO:0000313" key="21">
    <source>
        <dbReference type="EMBL" id="CAD5116347.1"/>
    </source>
</evidence>
<evidence type="ECO:0000259" key="19">
    <source>
        <dbReference type="PROSITE" id="PS50222"/>
    </source>
</evidence>
<evidence type="ECO:0000313" key="22">
    <source>
        <dbReference type="Proteomes" id="UP000549394"/>
    </source>
</evidence>
<feature type="transmembrane region" description="Helical" evidence="17">
    <location>
        <begin position="1117"/>
        <end position="1137"/>
    </location>
</feature>
<dbReference type="InterPro" id="IPR017938">
    <property type="entry name" value="Riboflavin_synthase-like_b-brl"/>
</dbReference>
<dbReference type="FunFam" id="2.40.30.10:FF:000059">
    <property type="entry name" value="dual oxidase isoform X1"/>
    <property type="match status" value="1"/>
</dbReference>
<dbReference type="Proteomes" id="UP000549394">
    <property type="component" value="Unassembled WGS sequence"/>
</dbReference>
<keyword evidence="9" id="KW-0106">Calcium</keyword>
<proteinExistence type="inferred from homology"/>
<dbReference type="SUPFAM" id="SSF48113">
    <property type="entry name" value="Heme-dependent peroxidases"/>
    <property type="match status" value="1"/>
</dbReference>
<feature type="domain" description="FAD-binding FR-type" evidence="20">
    <location>
        <begin position="1170"/>
        <end position="1271"/>
    </location>
</feature>
<protein>
    <recommendedName>
        <fullName evidence="3">NAD(P)H oxidase (H2O2-forming)</fullName>
        <ecNumber evidence="3">1.6.3.1</ecNumber>
    </recommendedName>
</protein>
<evidence type="ECO:0000256" key="17">
    <source>
        <dbReference type="SAM" id="Phobius"/>
    </source>
</evidence>
<dbReference type="GO" id="GO:0042554">
    <property type="term" value="P:superoxide anion generation"/>
    <property type="evidence" value="ECO:0007669"/>
    <property type="project" value="TreeGrafter"/>
</dbReference>
<dbReference type="Pfam" id="PF08022">
    <property type="entry name" value="FAD_binding_8"/>
    <property type="match status" value="1"/>
</dbReference>
<dbReference type="InterPro" id="IPR018247">
    <property type="entry name" value="EF_Hand_1_Ca_BS"/>
</dbReference>
<dbReference type="PRINTS" id="PR00457">
    <property type="entry name" value="ANPEROXIDASE"/>
</dbReference>
<dbReference type="PROSITE" id="PS50292">
    <property type="entry name" value="PEROXIDASE_3"/>
    <property type="match status" value="1"/>
</dbReference>
<dbReference type="SUPFAM" id="SSF47473">
    <property type="entry name" value="EF-hand"/>
    <property type="match status" value="1"/>
</dbReference>
<dbReference type="Gene3D" id="3.40.50.80">
    <property type="entry name" value="Nucleotide-binding domain of ferredoxin-NADP reductase (FNR) module"/>
    <property type="match status" value="1"/>
</dbReference>
<evidence type="ECO:0000256" key="10">
    <source>
        <dbReference type="ARBA" id="ARBA00022857"/>
    </source>
</evidence>
<dbReference type="InterPro" id="IPR013112">
    <property type="entry name" value="FAD-bd_8"/>
</dbReference>
<keyword evidence="18" id="KW-0732">Signal</keyword>
<dbReference type="GO" id="GO:0009653">
    <property type="term" value="P:anatomical structure morphogenesis"/>
    <property type="evidence" value="ECO:0007669"/>
    <property type="project" value="UniProtKB-ARBA"/>
</dbReference>
<dbReference type="GO" id="GO:0016324">
    <property type="term" value="C:apical plasma membrane"/>
    <property type="evidence" value="ECO:0007669"/>
    <property type="project" value="UniProtKB-SubCell"/>
</dbReference>
<organism evidence="21 22">
    <name type="scientific">Dimorphilus gyrociliatus</name>
    <dbReference type="NCBI Taxonomy" id="2664684"/>
    <lineage>
        <taxon>Eukaryota</taxon>
        <taxon>Metazoa</taxon>
        <taxon>Spiralia</taxon>
        <taxon>Lophotrochozoa</taxon>
        <taxon>Annelida</taxon>
        <taxon>Polychaeta</taxon>
        <taxon>Polychaeta incertae sedis</taxon>
        <taxon>Dinophilidae</taxon>
        <taxon>Dimorphilus</taxon>
    </lineage>
</organism>
<feature type="chain" id="PRO_5029804281" description="NAD(P)H oxidase (H2O2-forming)" evidence="18">
    <location>
        <begin position="23"/>
        <end position="1447"/>
    </location>
</feature>
<gene>
    <name evidence="21" type="ORF">DGYR_LOCUS4984</name>
</gene>
<evidence type="ECO:0000256" key="6">
    <source>
        <dbReference type="ARBA" id="ARBA00022723"/>
    </source>
</evidence>
<evidence type="ECO:0000256" key="3">
    <source>
        <dbReference type="ARBA" id="ARBA00012698"/>
    </source>
</evidence>